<dbReference type="STRING" id="630390.A0A180G3R1"/>
<accession>A0A180G3R1</accession>
<dbReference type="EMBL" id="ADAS02000515">
    <property type="protein sequence ID" value="OAV87240.1"/>
    <property type="molecule type" value="Genomic_DNA"/>
</dbReference>
<reference evidence="3" key="4">
    <citation type="submission" date="2025-05" db="UniProtKB">
        <authorList>
            <consortium name="EnsemblFungi"/>
        </authorList>
    </citation>
    <scope>IDENTIFICATION</scope>
    <source>
        <strain evidence="3">isolate 1-1 / race 1 (BBBD)</strain>
    </source>
</reference>
<dbReference type="AlphaFoldDB" id="A0A180G3R1"/>
<dbReference type="VEuPathDB" id="FungiDB:PTTG_12733"/>
<reference evidence="3 4" key="3">
    <citation type="journal article" date="2017" name="G3 (Bethesda)">
        <title>Comparative analysis highlights variable genome content of wheat rusts and divergence of the mating loci.</title>
        <authorList>
            <person name="Cuomo C.A."/>
            <person name="Bakkeren G."/>
            <person name="Khalil H.B."/>
            <person name="Panwar V."/>
            <person name="Joly D."/>
            <person name="Linning R."/>
            <person name="Sakthikumar S."/>
            <person name="Song X."/>
            <person name="Adiconis X."/>
            <person name="Fan L."/>
            <person name="Goldberg J.M."/>
            <person name="Levin J.Z."/>
            <person name="Young S."/>
            <person name="Zeng Q."/>
            <person name="Anikster Y."/>
            <person name="Bruce M."/>
            <person name="Wang M."/>
            <person name="Yin C."/>
            <person name="McCallum B."/>
            <person name="Szabo L.J."/>
            <person name="Hulbert S."/>
            <person name="Chen X."/>
            <person name="Fellers J.P."/>
        </authorList>
    </citation>
    <scope>NUCLEOTIDE SEQUENCE</scope>
    <source>
        <strain evidence="3">isolate 1-1 / race 1 (BBBD)</strain>
        <strain evidence="4">Isolate 1-1 / race 1 (BBBD)</strain>
    </source>
</reference>
<feature type="region of interest" description="Disordered" evidence="1">
    <location>
        <begin position="290"/>
        <end position="367"/>
    </location>
</feature>
<feature type="compositionally biased region" description="Polar residues" evidence="1">
    <location>
        <begin position="60"/>
        <end position="80"/>
    </location>
</feature>
<feature type="compositionally biased region" description="Polar residues" evidence="1">
    <location>
        <begin position="37"/>
        <end position="47"/>
    </location>
</feature>
<feature type="region of interest" description="Disordered" evidence="1">
    <location>
        <begin position="34"/>
        <end position="103"/>
    </location>
</feature>
<proteinExistence type="predicted"/>
<reference evidence="2" key="1">
    <citation type="submission" date="2009-11" db="EMBL/GenBank/DDBJ databases">
        <authorList>
            <consortium name="The Broad Institute Genome Sequencing Platform"/>
            <person name="Ward D."/>
            <person name="Feldgarden M."/>
            <person name="Earl A."/>
            <person name="Young S.K."/>
            <person name="Zeng Q."/>
            <person name="Koehrsen M."/>
            <person name="Alvarado L."/>
            <person name="Berlin A."/>
            <person name="Bochicchio J."/>
            <person name="Borenstein D."/>
            <person name="Chapman S.B."/>
            <person name="Chen Z."/>
            <person name="Engels R."/>
            <person name="Freedman E."/>
            <person name="Gellesch M."/>
            <person name="Goldberg J."/>
            <person name="Griggs A."/>
            <person name="Gujja S."/>
            <person name="Heilman E."/>
            <person name="Heiman D."/>
            <person name="Hepburn T."/>
            <person name="Howarth C."/>
            <person name="Jen D."/>
            <person name="Larson L."/>
            <person name="Lewis B."/>
            <person name="Mehta T."/>
            <person name="Park D."/>
            <person name="Pearson M."/>
            <person name="Roberts A."/>
            <person name="Saif S."/>
            <person name="Shea T."/>
            <person name="Shenoy N."/>
            <person name="Sisk P."/>
            <person name="Stolte C."/>
            <person name="Sykes S."/>
            <person name="Thomson T."/>
            <person name="Walk T."/>
            <person name="White J."/>
            <person name="Yandava C."/>
            <person name="Izard J."/>
            <person name="Baranova O.V."/>
            <person name="Blanton J.M."/>
            <person name="Tanner A.C."/>
            <person name="Dewhirst F.E."/>
            <person name="Haas B."/>
            <person name="Nusbaum C."/>
            <person name="Birren B."/>
        </authorList>
    </citation>
    <scope>NUCLEOTIDE SEQUENCE [LARGE SCALE GENOMIC DNA]</scope>
    <source>
        <strain evidence="2">1-1 BBBD Race 1</strain>
    </source>
</reference>
<feature type="compositionally biased region" description="Polar residues" evidence="1">
    <location>
        <begin position="322"/>
        <end position="331"/>
    </location>
</feature>
<dbReference type="Proteomes" id="UP000005240">
    <property type="component" value="Unassembled WGS sequence"/>
</dbReference>
<dbReference type="EnsemblFungi" id="PTTG_12733-t43_1">
    <property type="protein sequence ID" value="PTTG_12733-t43_1-p1"/>
    <property type="gene ID" value="PTTG_12733"/>
</dbReference>
<organism evidence="2">
    <name type="scientific">Puccinia triticina (isolate 1-1 / race 1 (BBBD))</name>
    <name type="common">Brown leaf rust fungus</name>
    <dbReference type="NCBI Taxonomy" id="630390"/>
    <lineage>
        <taxon>Eukaryota</taxon>
        <taxon>Fungi</taxon>
        <taxon>Dikarya</taxon>
        <taxon>Basidiomycota</taxon>
        <taxon>Pucciniomycotina</taxon>
        <taxon>Pucciniomycetes</taxon>
        <taxon>Pucciniales</taxon>
        <taxon>Pucciniaceae</taxon>
        <taxon>Puccinia</taxon>
    </lineage>
</organism>
<feature type="compositionally biased region" description="Polar residues" evidence="1">
    <location>
        <begin position="341"/>
        <end position="360"/>
    </location>
</feature>
<keyword evidence="4" id="KW-1185">Reference proteome</keyword>
<sequence>MSTRRTTDPNHLIPLGDPEAIIRAANAALRQLETESRISQQEQTSPPIKTHSDLRLPLNITPTKTLSNTLSPPLNINSMADPTGSASGTGSSKKEESSKSRSSSLDDLFKRMIQFQLDSAKLYNDQHQAAAVRLDRMENLFLVKAEQDAAQASAPTTTLEPSRINLQKTSTSDAPRFQGPPQEIEPFVRWIHGMRVWFSTKAVTHADDKIRLIGRVIDDTNLLSVYANEADSFIGKPWKDFQDRLFEMRPSENFIAFSTRGQTLQRLYNFNSELLSDRKLARYLTYDSGQAPVSRKRKEPNPNPARGTGTSAIDEEPKRYKQTQASSSTLASDAIPDRTGPSLSDRITTPTSGDVSSGSLASRIGRC</sequence>
<evidence type="ECO:0000313" key="4">
    <source>
        <dbReference type="Proteomes" id="UP000005240"/>
    </source>
</evidence>
<protein>
    <submittedName>
        <fullName evidence="2 3">Uncharacterized protein</fullName>
    </submittedName>
</protein>
<reference evidence="2" key="2">
    <citation type="submission" date="2016-05" db="EMBL/GenBank/DDBJ databases">
        <title>Comparative analysis highlights variable genome content of wheat rusts and divergence of the mating loci.</title>
        <authorList>
            <person name="Cuomo C.A."/>
            <person name="Bakkeren G."/>
            <person name="Szabo L."/>
            <person name="Khalil H."/>
            <person name="Joly D."/>
            <person name="Goldberg J."/>
            <person name="Young S."/>
            <person name="Zeng Q."/>
            <person name="Fellers J."/>
        </authorList>
    </citation>
    <scope>NUCLEOTIDE SEQUENCE [LARGE SCALE GENOMIC DNA]</scope>
    <source>
        <strain evidence="2">1-1 BBBD Race 1</strain>
    </source>
</reference>
<name>A0A180G3R1_PUCT1</name>
<evidence type="ECO:0000313" key="2">
    <source>
        <dbReference type="EMBL" id="OAV87240.1"/>
    </source>
</evidence>
<evidence type="ECO:0000313" key="3">
    <source>
        <dbReference type="EnsemblFungi" id="PTTG_12733-t43_1-p1"/>
    </source>
</evidence>
<evidence type="ECO:0000256" key="1">
    <source>
        <dbReference type="SAM" id="MobiDB-lite"/>
    </source>
</evidence>
<gene>
    <name evidence="2" type="ORF">PTTG_12733</name>
</gene>